<proteinExistence type="predicted"/>
<feature type="compositionally biased region" description="Basic and acidic residues" evidence="1">
    <location>
        <begin position="37"/>
        <end position="47"/>
    </location>
</feature>
<dbReference type="EMBL" id="JACSDY010000010">
    <property type="protein sequence ID" value="KAF7417156.1"/>
    <property type="molecule type" value="Genomic_DNA"/>
</dbReference>
<dbReference type="Gene3D" id="2.30.29.30">
    <property type="entry name" value="Pleckstrin-homology domain (PH domain)/Phosphotyrosine-binding domain (PTB)"/>
    <property type="match status" value="1"/>
</dbReference>
<evidence type="ECO:0000259" key="2">
    <source>
        <dbReference type="PROSITE" id="PS50003"/>
    </source>
</evidence>
<dbReference type="InterPro" id="IPR011993">
    <property type="entry name" value="PH-like_dom_sf"/>
</dbReference>
<comment type="caution">
    <text evidence="4">The sequence shown here is derived from an EMBL/GenBank/DDBJ whole genome shotgun (WGS) entry which is preliminary data.</text>
</comment>
<feature type="region of interest" description="Disordered" evidence="1">
    <location>
        <begin position="1"/>
        <end position="67"/>
    </location>
</feature>
<feature type="compositionally biased region" description="Low complexity" evidence="1">
    <location>
        <begin position="89"/>
        <end position="109"/>
    </location>
</feature>
<feature type="region of interest" description="Disordered" evidence="1">
    <location>
        <begin position="243"/>
        <end position="375"/>
    </location>
</feature>
<feature type="domain" description="PH" evidence="2">
    <location>
        <begin position="131"/>
        <end position="242"/>
    </location>
</feature>
<reference evidence="4" key="1">
    <citation type="journal article" date="2020" name="G3 (Bethesda)">
        <title>High-Quality Assemblies for Three Invasive Social Wasps from the &lt;i&gt;Vespula&lt;/i&gt; Genus.</title>
        <authorList>
            <person name="Harrop T.W.R."/>
            <person name="Guhlin J."/>
            <person name="McLaughlin G.M."/>
            <person name="Permina E."/>
            <person name="Stockwell P."/>
            <person name="Gilligan J."/>
            <person name="Le Lec M.F."/>
            <person name="Gruber M.A.M."/>
            <person name="Quinn O."/>
            <person name="Lovegrove M."/>
            <person name="Duncan E.J."/>
            <person name="Remnant E.J."/>
            <person name="Van Eeckhoven J."/>
            <person name="Graham B."/>
            <person name="Knapp R.A."/>
            <person name="Langford K.W."/>
            <person name="Kronenberg Z."/>
            <person name="Press M.O."/>
            <person name="Eacker S.M."/>
            <person name="Wilson-Rankin E.E."/>
            <person name="Purcell J."/>
            <person name="Lester P.J."/>
            <person name="Dearden P.K."/>
        </authorList>
    </citation>
    <scope>NUCLEOTIDE SEQUENCE</scope>
    <source>
        <strain evidence="4">Volc-1</strain>
    </source>
</reference>
<feature type="compositionally biased region" description="Basic residues" evidence="1">
    <location>
        <begin position="1"/>
        <end position="13"/>
    </location>
</feature>
<keyword evidence="5" id="KW-1185">Reference proteome</keyword>
<dbReference type="InterPro" id="IPR001849">
    <property type="entry name" value="PH_domain"/>
</dbReference>
<evidence type="ECO:0000259" key="3">
    <source>
        <dbReference type="PROSITE" id="PS51707"/>
    </source>
</evidence>
<dbReference type="PROSITE" id="PS50003">
    <property type="entry name" value="PH_DOMAIN"/>
    <property type="match status" value="1"/>
</dbReference>
<dbReference type="PANTHER" id="PTHR45872">
    <property type="entry name" value="RHO GUANINE NUCLEOTIDE EXCHANGE FACTOR 2, ISOFORM D"/>
    <property type="match status" value="1"/>
</dbReference>
<evidence type="ECO:0000313" key="5">
    <source>
        <dbReference type="Proteomes" id="UP000600918"/>
    </source>
</evidence>
<dbReference type="GO" id="GO:0005737">
    <property type="term" value="C:cytoplasm"/>
    <property type="evidence" value="ECO:0007669"/>
    <property type="project" value="TreeGrafter"/>
</dbReference>
<protein>
    <submittedName>
        <fullName evidence="4">Uncharacterized protein</fullName>
    </submittedName>
</protein>
<dbReference type="CDD" id="cd07890">
    <property type="entry name" value="CYTH-like_AC_IV-like"/>
    <property type="match status" value="1"/>
</dbReference>
<dbReference type="Pfam" id="PF01928">
    <property type="entry name" value="CYTH"/>
    <property type="match status" value="1"/>
</dbReference>
<gene>
    <name evidence="4" type="ORF">H0235_011687</name>
</gene>
<feature type="compositionally biased region" description="Basic and acidic residues" evidence="1">
    <location>
        <begin position="279"/>
        <end position="330"/>
    </location>
</feature>
<dbReference type="SUPFAM" id="SSF55154">
    <property type="entry name" value="CYTH-like phosphatases"/>
    <property type="match status" value="1"/>
</dbReference>
<dbReference type="Proteomes" id="UP000600918">
    <property type="component" value="Unassembled WGS sequence"/>
</dbReference>
<dbReference type="CDD" id="cd13329">
    <property type="entry name" value="PH_RhoGEF"/>
    <property type="match status" value="1"/>
</dbReference>
<dbReference type="PANTHER" id="PTHR45872:SF2">
    <property type="entry name" value="RHO GUANINE NUCLEOTIDE EXCHANGE FACTOR 2, ISOFORM D"/>
    <property type="match status" value="1"/>
</dbReference>
<dbReference type="GO" id="GO:0016462">
    <property type="term" value="F:pyrophosphatase activity"/>
    <property type="evidence" value="ECO:0007669"/>
    <property type="project" value="UniProtKB-ARBA"/>
</dbReference>
<dbReference type="GO" id="GO:0001664">
    <property type="term" value="F:G protein-coupled receptor binding"/>
    <property type="evidence" value="ECO:0007669"/>
    <property type="project" value="TreeGrafter"/>
</dbReference>
<dbReference type="SMART" id="SM00233">
    <property type="entry name" value="PH"/>
    <property type="match status" value="1"/>
</dbReference>
<dbReference type="Pfam" id="PF17838">
    <property type="entry name" value="PH_16"/>
    <property type="match status" value="1"/>
</dbReference>
<feature type="domain" description="CYTH" evidence="3">
    <location>
        <begin position="389"/>
        <end position="564"/>
    </location>
</feature>
<dbReference type="GO" id="GO:0005085">
    <property type="term" value="F:guanyl-nucleotide exchange factor activity"/>
    <property type="evidence" value="ECO:0007669"/>
    <property type="project" value="TreeGrafter"/>
</dbReference>
<feature type="region of interest" description="Disordered" evidence="1">
    <location>
        <begin position="79"/>
        <end position="112"/>
    </location>
</feature>
<dbReference type="GO" id="GO:0007186">
    <property type="term" value="P:G protein-coupled receptor signaling pathway"/>
    <property type="evidence" value="ECO:0007669"/>
    <property type="project" value="TreeGrafter"/>
</dbReference>
<dbReference type="InterPro" id="IPR008173">
    <property type="entry name" value="Adenylyl_cyclase_CyaB"/>
</dbReference>
<accession>A0A834NSI2</accession>
<evidence type="ECO:0000256" key="1">
    <source>
        <dbReference type="SAM" id="MobiDB-lite"/>
    </source>
</evidence>
<dbReference type="SMART" id="SM01118">
    <property type="entry name" value="CYTH"/>
    <property type="match status" value="1"/>
</dbReference>
<feature type="compositionally biased region" description="Low complexity" evidence="1">
    <location>
        <begin position="351"/>
        <end position="368"/>
    </location>
</feature>
<dbReference type="InterPro" id="IPR023577">
    <property type="entry name" value="CYTH_domain"/>
</dbReference>
<dbReference type="InterPro" id="IPR033469">
    <property type="entry name" value="CYTH-like_dom_sf"/>
</dbReference>
<dbReference type="AlphaFoldDB" id="A0A834NSI2"/>
<organism evidence="4 5">
    <name type="scientific">Vespula pensylvanica</name>
    <name type="common">Western yellow jacket</name>
    <name type="synonym">Wasp</name>
    <dbReference type="NCBI Taxonomy" id="30213"/>
    <lineage>
        <taxon>Eukaryota</taxon>
        <taxon>Metazoa</taxon>
        <taxon>Ecdysozoa</taxon>
        <taxon>Arthropoda</taxon>
        <taxon>Hexapoda</taxon>
        <taxon>Insecta</taxon>
        <taxon>Pterygota</taxon>
        <taxon>Neoptera</taxon>
        <taxon>Endopterygota</taxon>
        <taxon>Hymenoptera</taxon>
        <taxon>Apocrita</taxon>
        <taxon>Aculeata</taxon>
        <taxon>Vespoidea</taxon>
        <taxon>Vespidae</taxon>
        <taxon>Vespinae</taxon>
        <taxon>Vespula</taxon>
    </lineage>
</organism>
<dbReference type="PROSITE" id="PS51707">
    <property type="entry name" value="CYTH"/>
    <property type="match status" value="1"/>
</dbReference>
<sequence>MRQRGSRRIRPRPRSRENETNLTSPVSHADPSSLIDRSNDITKRYPSADENVVEGPHGDLGIEALPVNERRTRSERAYFSDCDPSGTFPGNSAGSSSNSSLSTRSLDSPTFDKFDHPTVQEFKNLDITKRKLIYEGPLQWRRTEQNRAKPVDLHVVLLDDTIFFLHRQDEKYLLKFINTSQANSVLSPIVKVSTVLVRHNAVDKNSLYLVNTSQNGAQIYDLVAASPAERKLWCKHISETAEAYKTRDRQGRRPTPPTTLPEESVSGMDDTSLALPSHVEGKTDHTAEQEHEPEHEHEREPEVESELEREHEQKLESEQEHEKEQKDRSDNLGNIEKEEDGGGPDTAKAEPSTSDSSQQHQPQQSESPTARGIGEPLRMVITEISLIDPLEVHVEVPSVHVAEPVLTTIECPRRVGNLRSKWTVIEQHDTFFNTKTGRLKLRQFKDKTGEIIYYERPNIIGPKLCNYQRIKIKAEICESLKNILTICNGIVGVVKKTRRLFIIDQTRIHIDDVHELGSFLELEVVLHDGQDIDYGEKIAQEIMKQLDIAPENLISEAYVDLLNKAKSL</sequence>
<name>A0A834NSI2_VESPE</name>
<evidence type="ECO:0000313" key="4">
    <source>
        <dbReference type="EMBL" id="KAF7417156.1"/>
    </source>
</evidence>
<dbReference type="Gene3D" id="2.40.320.10">
    <property type="entry name" value="Hypothetical Protein Pfu-838710-001"/>
    <property type="match status" value="1"/>
</dbReference>
<dbReference type="SUPFAM" id="SSF50729">
    <property type="entry name" value="PH domain-like"/>
    <property type="match status" value="1"/>
</dbReference>
<dbReference type="InterPro" id="IPR041020">
    <property type="entry name" value="PH_16"/>
</dbReference>